<protein>
    <recommendedName>
        <fullName evidence="2">Metallophosphoesterase</fullName>
    </recommendedName>
</protein>
<organism evidence="1">
    <name type="scientific">marine sediment metagenome</name>
    <dbReference type="NCBI Taxonomy" id="412755"/>
    <lineage>
        <taxon>unclassified sequences</taxon>
        <taxon>metagenomes</taxon>
        <taxon>ecological metagenomes</taxon>
    </lineage>
</organism>
<evidence type="ECO:0008006" key="2">
    <source>
        <dbReference type="Google" id="ProtNLM"/>
    </source>
</evidence>
<accession>X0W9T5</accession>
<proteinExistence type="predicted"/>
<comment type="caution">
    <text evidence="1">The sequence shown here is derived from an EMBL/GenBank/DDBJ whole genome shotgun (WGS) entry which is preliminary data.</text>
</comment>
<name>X0W9T5_9ZZZZ</name>
<sequence length="175" mass="19592">VTTMRLVYGTESHEFGQGTAPELVAAQLRLALPGRDIKTVRHGLFDIDGVVFDCAHHGSGPGSRAWLRGNIARYYTRSLMMDDLLAEKKPPRVVLRAHYHTHLRETVRIRPNGHEYVTDFVLTPSYCGMTHYALKVTRSSYMLGCGLVAFEIVDGALEGVHPFVRTVDLRTEEAL</sequence>
<dbReference type="AlphaFoldDB" id="X0W9T5"/>
<feature type="non-terminal residue" evidence="1">
    <location>
        <position position="1"/>
    </location>
</feature>
<dbReference type="EMBL" id="BARS01025891">
    <property type="protein sequence ID" value="GAG09406.1"/>
    <property type="molecule type" value="Genomic_DNA"/>
</dbReference>
<reference evidence="1" key="1">
    <citation type="journal article" date="2014" name="Front. Microbiol.">
        <title>High frequency of phylogenetically diverse reductive dehalogenase-homologous genes in deep subseafloor sedimentary metagenomes.</title>
        <authorList>
            <person name="Kawai M."/>
            <person name="Futagami T."/>
            <person name="Toyoda A."/>
            <person name="Takaki Y."/>
            <person name="Nishi S."/>
            <person name="Hori S."/>
            <person name="Arai W."/>
            <person name="Tsubouchi T."/>
            <person name="Morono Y."/>
            <person name="Uchiyama I."/>
            <person name="Ito T."/>
            <person name="Fujiyama A."/>
            <person name="Inagaki F."/>
            <person name="Takami H."/>
        </authorList>
    </citation>
    <scope>NUCLEOTIDE SEQUENCE</scope>
    <source>
        <strain evidence="1">Expedition CK06-06</strain>
    </source>
</reference>
<gene>
    <name evidence="1" type="ORF">S01H1_40865</name>
</gene>
<evidence type="ECO:0000313" key="1">
    <source>
        <dbReference type="EMBL" id="GAG09406.1"/>
    </source>
</evidence>